<dbReference type="Gene3D" id="3.30.70.3220">
    <property type="match status" value="1"/>
</dbReference>
<dbReference type="InterPro" id="IPR048631">
    <property type="entry name" value="SecD_1st"/>
</dbReference>
<dbReference type="AlphaFoldDB" id="A0A6J7KB12"/>
<dbReference type="InterPro" id="IPR005791">
    <property type="entry name" value="SecD"/>
</dbReference>
<evidence type="ECO:0000313" key="14">
    <source>
        <dbReference type="EMBL" id="CAB4952745.1"/>
    </source>
</evidence>
<dbReference type="GO" id="GO:0015450">
    <property type="term" value="F:protein-transporting ATPase activity"/>
    <property type="evidence" value="ECO:0007669"/>
    <property type="project" value="InterPro"/>
</dbReference>
<feature type="transmembrane region" description="Helical" evidence="9">
    <location>
        <begin position="346"/>
        <end position="366"/>
    </location>
</feature>
<evidence type="ECO:0000259" key="11">
    <source>
        <dbReference type="Pfam" id="PF21760"/>
    </source>
</evidence>
<accession>A0A6J7KB12</accession>
<feature type="transmembrane region" description="Helical" evidence="9">
    <location>
        <begin position="399"/>
        <end position="424"/>
    </location>
</feature>
<dbReference type="InterPro" id="IPR022813">
    <property type="entry name" value="SecD/SecF_arch_bac"/>
</dbReference>
<dbReference type="InterPro" id="IPR054384">
    <property type="entry name" value="SecDF_P1_head"/>
</dbReference>
<keyword evidence="4 9" id="KW-0812">Transmembrane</keyword>
<dbReference type="Gene3D" id="1.20.1640.10">
    <property type="entry name" value="Multidrug efflux transporter AcrB transmembrane domain"/>
    <property type="match status" value="1"/>
</dbReference>
<keyword evidence="8 9" id="KW-0472">Membrane</keyword>
<evidence type="ECO:0000256" key="7">
    <source>
        <dbReference type="ARBA" id="ARBA00023010"/>
    </source>
</evidence>
<evidence type="ECO:0000256" key="9">
    <source>
        <dbReference type="SAM" id="Phobius"/>
    </source>
</evidence>
<keyword evidence="3" id="KW-1003">Cell membrane</keyword>
<evidence type="ECO:0000256" key="8">
    <source>
        <dbReference type="ARBA" id="ARBA00023136"/>
    </source>
</evidence>
<feature type="domain" description="Protein translocase subunit SecDF P1" evidence="11">
    <location>
        <begin position="56"/>
        <end position="111"/>
    </location>
</feature>
<evidence type="ECO:0000259" key="12">
    <source>
        <dbReference type="Pfam" id="PF22599"/>
    </source>
</evidence>
<evidence type="ECO:0000256" key="4">
    <source>
        <dbReference type="ARBA" id="ARBA00022692"/>
    </source>
</evidence>
<evidence type="ECO:0000256" key="2">
    <source>
        <dbReference type="ARBA" id="ARBA00022448"/>
    </source>
</evidence>
<comment type="subcellular location">
    <subcellularLocation>
        <location evidence="1">Cell membrane</location>
        <topology evidence="1">Multi-pass membrane protein</topology>
    </subcellularLocation>
</comment>
<dbReference type="PANTHER" id="PTHR30081:SF1">
    <property type="entry name" value="PROTEIN TRANSLOCASE SUBUNIT SECD"/>
    <property type="match status" value="1"/>
</dbReference>
<keyword evidence="7" id="KW-0811">Translocation</keyword>
<dbReference type="NCBIfam" id="TIGR01129">
    <property type="entry name" value="secD"/>
    <property type="match status" value="1"/>
</dbReference>
<evidence type="ECO:0000256" key="3">
    <source>
        <dbReference type="ARBA" id="ARBA00022475"/>
    </source>
</evidence>
<dbReference type="PANTHER" id="PTHR30081">
    <property type="entry name" value="PROTEIN-EXPORT MEMBRANE PROTEIN SEC"/>
    <property type="match status" value="1"/>
</dbReference>
<dbReference type="Pfam" id="PF21760">
    <property type="entry name" value="SecD_1st"/>
    <property type="match status" value="1"/>
</dbReference>
<keyword evidence="2" id="KW-0813">Transport</keyword>
<dbReference type="InterPro" id="IPR001036">
    <property type="entry name" value="Acrflvin-R"/>
</dbReference>
<dbReference type="InterPro" id="IPR048634">
    <property type="entry name" value="SecD_SecF_C"/>
</dbReference>
<keyword evidence="6 9" id="KW-1133">Transmembrane helix</keyword>
<evidence type="ECO:0000256" key="1">
    <source>
        <dbReference type="ARBA" id="ARBA00004651"/>
    </source>
</evidence>
<feature type="domain" description="Protein export membrane protein SecD/SecF C-terminal" evidence="10">
    <location>
        <begin position="328"/>
        <end position="504"/>
    </location>
</feature>
<evidence type="ECO:0000256" key="5">
    <source>
        <dbReference type="ARBA" id="ARBA00022927"/>
    </source>
</evidence>
<proteinExistence type="inferred from homology"/>
<feature type="domain" description="SecDF P1 head subdomain" evidence="12">
    <location>
        <begin position="213"/>
        <end position="327"/>
    </location>
</feature>
<keyword evidence="5" id="KW-0653">Protein transport</keyword>
<dbReference type="Pfam" id="PF22599">
    <property type="entry name" value="SecDF_P1_head"/>
    <property type="match status" value="1"/>
</dbReference>
<dbReference type="Gene3D" id="3.30.1360.200">
    <property type="match status" value="1"/>
</dbReference>
<evidence type="ECO:0000313" key="13">
    <source>
        <dbReference type="EMBL" id="CAB4890128.1"/>
    </source>
</evidence>
<feature type="transmembrane region" description="Helical" evidence="9">
    <location>
        <begin position="373"/>
        <end position="393"/>
    </location>
</feature>
<dbReference type="PRINTS" id="PR00702">
    <property type="entry name" value="ACRIFLAVINRP"/>
</dbReference>
<dbReference type="SUPFAM" id="SSF82866">
    <property type="entry name" value="Multidrug efflux transporter AcrB transmembrane domain"/>
    <property type="match status" value="1"/>
</dbReference>
<feature type="transmembrane region" description="Helical" evidence="9">
    <location>
        <begin position="445"/>
        <end position="470"/>
    </location>
</feature>
<organism evidence="14">
    <name type="scientific">freshwater metagenome</name>
    <dbReference type="NCBI Taxonomy" id="449393"/>
    <lineage>
        <taxon>unclassified sequences</taxon>
        <taxon>metagenomes</taxon>
        <taxon>ecological metagenomes</taxon>
    </lineage>
</organism>
<dbReference type="InterPro" id="IPR055344">
    <property type="entry name" value="SecD_SecF_C_bact"/>
</dbReference>
<sequence length="525" mass="54760">MARRLVFSLVGIVVIVSALLAGNLLAGNVPALGLDLQGGASVTLQPEGEFTPSALSQAVDIISQRVNALGVSEPEITRQGNNVVVNLPGVNDQQKALDIIGRQGELLLRPVLQAGTLNTDTTTTIPGSPTTIAGSETTVVDTTIAATEGGPGSVRSRGAATTIPAATDTTVPMLTATGTPTTVPTTATTVPASNISISEDTTDPNANALLNGQNGEAYLVGPAGATGKVFTNNAQAVINNGNWTVTVELRKGADGADLWNALTTKCFNRDETCPTARIAIALDGVVISAPTVQEAVFTGGNVQISGDFSQSEARDLAKILEFGAVPVKFKVATVQTVSPTLGKDSLRAAIISGLIGVLLVMAFFFVYYRMLTFVVLGGLMVSIALLWSIIAFISRTNGLALTLSGVAGIIVSIGVTVDSYVVFFERIKDELHAGRTMRSSAQRSFTLAWRTILAADTVSFLGALVLWWLTVGSVRGFAFFLGLSTLCDVIVAYYFTRPAVLLLARSKFLSGRKVLGVALPDSSAQ</sequence>
<dbReference type="GO" id="GO:0005886">
    <property type="term" value="C:plasma membrane"/>
    <property type="evidence" value="ECO:0007669"/>
    <property type="project" value="UniProtKB-SubCell"/>
</dbReference>
<protein>
    <submittedName>
        <fullName evidence="14">Unannotated protein</fullName>
    </submittedName>
</protein>
<dbReference type="HAMAP" id="MF_01463_B">
    <property type="entry name" value="SecD_B"/>
    <property type="match status" value="1"/>
</dbReference>
<evidence type="ECO:0000259" key="10">
    <source>
        <dbReference type="Pfam" id="PF02355"/>
    </source>
</evidence>
<evidence type="ECO:0000256" key="6">
    <source>
        <dbReference type="ARBA" id="ARBA00022989"/>
    </source>
</evidence>
<reference evidence="14" key="1">
    <citation type="submission" date="2020-05" db="EMBL/GenBank/DDBJ databases">
        <authorList>
            <person name="Chiriac C."/>
            <person name="Salcher M."/>
            <person name="Ghai R."/>
            <person name="Kavagutti S V."/>
        </authorList>
    </citation>
    <scope>NUCLEOTIDE SEQUENCE</scope>
</reference>
<dbReference type="Pfam" id="PF02355">
    <property type="entry name" value="SecD_SecF_C"/>
    <property type="match status" value="1"/>
</dbReference>
<dbReference type="EMBL" id="CAFBMJ010000001">
    <property type="protein sequence ID" value="CAB4890128.1"/>
    <property type="molecule type" value="Genomic_DNA"/>
</dbReference>
<dbReference type="GO" id="GO:0006886">
    <property type="term" value="P:intracellular protein transport"/>
    <property type="evidence" value="ECO:0007669"/>
    <property type="project" value="InterPro"/>
</dbReference>
<dbReference type="NCBIfam" id="TIGR00916">
    <property type="entry name" value="2A0604s01"/>
    <property type="match status" value="1"/>
</dbReference>
<gene>
    <name evidence="13" type="ORF">UFOPK3573_00003</name>
    <name evidence="14" type="ORF">UFOPK3879_00049</name>
</gene>
<feature type="transmembrane region" description="Helical" evidence="9">
    <location>
        <begin position="476"/>
        <end position="495"/>
    </location>
</feature>
<name>A0A6J7KB12_9ZZZZ</name>
<dbReference type="EMBL" id="CAFBNR010000002">
    <property type="protein sequence ID" value="CAB4952745.1"/>
    <property type="molecule type" value="Genomic_DNA"/>
</dbReference>